<dbReference type="EMBL" id="AP022560">
    <property type="protein sequence ID" value="BBX00343.1"/>
    <property type="molecule type" value="Genomic_DNA"/>
</dbReference>
<accession>A0AAD1H7K2</accession>
<dbReference type="Proteomes" id="UP000466681">
    <property type="component" value="Chromosome"/>
</dbReference>
<evidence type="ECO:0000313" key="2">
    <source>
        <dbReference type="EMBL" id="BBX00343.1"/>
    </source>
</evidence>
<keyword evidence="3" id="KW-1185">Reference proteome</keyword>
<feature type="compositionally biased region" description="Low complexity" evidence="1">
    <location>
        <begin position="91"/>
        <end position="109"/>
    </location>
</feature>
<proteinExistence type="predicted"/>
<name>A0AAD1H7K2_9MYCO</name>
<gene>
    <name evidence="2" type="ORF">MMOR_12790</name>
</gene>
<dbReference type="AlphaFoldDB" id="A0AAD1H7K2"/>
<evidence type="ECO:0000256" key="1">
    <source>
        <dbReference type="SAM" id="MobiDB-lite"/>
    </source>
</evidence>
<dbReference type="KEGG" id="mmor:MMOR_12790"/>
<evidence type="ECO:0000313" key="3">
    <source>
        <dbReference type="Proteomes" id="UP000466681"/>
    </source>
</evidence>
<sequence>MAHPHEFGGARDFGGQQRAGSIAPNNIAGALAAGAGGGAGIRSRASAIVISRSGLSAGGSSTVPSNWAGVSSVNESSEAMTWTTTALGWRSAAAQPGSPQPQASRSAPCPNAPSAAERR</sequence>
<organism evidence="2 3">
    <name type="scientific">Mycolicibacterium moriokaense</name>
    <dbReference type="NCBI Taxonomy" id="39691"/>
    <lineage>
        <taxon>Bacteria</taxon>
        <taxon>Bacillati</taxon>
        <taxon>Actinomycetota</taxon>
        <taxon>Actinomycetes</taxon>
        <taxon>Mycobacteriales</taxon>
        <taxon>Mycobacteriaceae</taxon>
        <taxon>Mycolicibacterium</taxon>
    </lineage>
</organism>
<feature type="region of interest" description="Disordered" evidence="1">
    <location>
        <begin position="1"/>
        <end position="21"/>
    </location>
</feature>
<protein>
    <submittedName>
        <fullName evidence="2">Uncharacterized protein</fullName>
    </submittedName>
</protein>
<reference evidence="2 3" key="1">
    <citation type="journal article" date="2019" name="Emerg. Microbes Infect.">
        <title>Comprehensive subspecies identification of 175 nontuberculous mycobacteria species based on 7547 genomic profiles.</title>
        <authorList>
            <person name="Matsumoto Y."/>
            <person name="Kinjo T."/>
            <person name="Motooka D."/>
            <person name="Nabeya D."/>
            <person name="Jung N."/>
            <person name="Uechi K."/>
            <person name="Horii T."/>
            <person name="Iida T."/>
            <person name="Fujita J."/>
            <person name="Nakamura S."/>
        </authorList>
    </citation>
    <scope>NUCLEOTIDE SEQUENCE [LARGE SCALE GENOMIC DNA]</scope>
    <source>
        <strain evidence="2 3">JCM 6375</strain>
    </source>
</reference>
<feature type="region of interest" description="Disordered" evidence="1">
    <location>
        <begin position="88"/>
        <end position="119"/>
    </location>
</feature>